<dbReference type="EMBL" id="JYJB01000009">
    <property type="protein sequence ID" value="KJL47266.1"/>
    <property type="molecule type" value="Genomic_DNA"/>
</dbReference>
<evidence type="ECO:0000259" key="3">
    <source>
        <dbReference type="Pfam" id="PF02826"/>
    </source>
</evidence>
<dbReference type="SUPFAM" id="SSF52283">
    <property type="entry name" value="Formate/glycerate dehydrogenase catalytic domain-like"/>
    <property type="match status" value="1"/>
</dbReference>
<dbReference type="SUPFAM" id="SSF51735">
    <property type="entry name" value="NAD(P)-binding Rossmann-fold domains"/>
    <property type="match status" value="1"/>
</dbReference>
<organism evidence="4 5">
    <name type="scientific">Microbacterium hydrocarbonoxydans</name>
    <dbReference type="NCBI Taxonomy" id="273678"/>
    <lineage>
        <taxon>Bacteria</taxon>
        <taxon>Bacillati</taxon>
        <taxon>Actinomycetota</taxon>
        <taxon>Actinomycetes</taxon>
        <taxon>Micrococcales</taxon>
        <taxon>Microbacteriaceae</taxon>
        <taxon>Microbacterium</taxon>
    </lineage>
</organism>
<dbReference type="EC" id="1.1.1.79" evidence="4"/>
<name>A0A0M2HKQ3_9MICO</name>
<keyword evidence="4" id="KW-0670">Pyruvate</keyword>
<keyword evidence="5" id="KW-1185">Reference proteome</keyword>
<protein>
    <submittedName>
        <fullName evidence="4">Glyoxylate/hydroxypyruvate reductase A</fullName>
        <ecNumber evidence="4">1.1.1.79</ecNumber>
    </submittedName>
</protein>
<dbReference type="AlphaFoldDB" id="A0A0M2HKQ3"/>
<gene>
    <name evidence="4" type="primary">ghrA</name>
    <name evidence="4" type="ORF">RS84_02056</name>
</gene>
<dbReference type="RefSeq" id="WP_045257681.1">
    <property type="nucleotide sequence ID" value="NZ_JYJB01000009.1"/>
</dbReference>
<accession>A0A0M2HKQ3</accession>
<dbReference type="InterPro" id="IPR006140">
    <property type="entry name" value="D-isomer_DH_NAD-bd"/>
</dbReference>
<dbReference type="Gene3D" id="3.40.50.720">
    <property type="entry name" value="NAD(P)-binding Rossmann-like Domain"/>
    <property type="match status" value="2"/>
</dbReference>
<reference evidence="4 5" key="1">
    <citation type="submission" date="2015-02" db="EMBL/GenBank/DDBJ databases">
        <title>Draft genome sequences of ten Microbacterium spp. with emphasis on heavy metal contaminated environments.</title>
        <authorList>
            <person name="Corretto E."/>
        </authorList>
    </citation>
    <scope>NUCLEOTIDE SEQUENCE [LARGE SCALE GENOMIC DNA]</scope>
    <source>
        <strain evidence="4 5">SA35</strain>
    </source>
</reference>
<dbReference type="GO" id="GO:0030267">
    <property type="term" value="F:glyoxylate reductase (NADPH) activity"/>
    <property type="evidence" value="ECO:0007669"/>
    <property type="project" value="UniProtKB-EC"/>
</dbReference>
<dbReference type="Pfam" id="PF02826">
    <property type="entry name" value="2-Hacid_dh_C"/>
    <property type="match status" value="1"/>
</dbReference>
<dbReference type="Proteomes" id="UP000033900">
    <property type="component" value="Unassembled WGS sequence"/>
</dbReference>
<evidence type="ECO:0000256" key="2">
    <source>
        <dbReference type="ARBA" id="ARBA00023027"/>
    </source>
</evidence>
<feature type="domain" description="D-isomer specific 2-hydroxyacid dehydrogenase NAD-binding" evidence="3">
    <location>
        <begin position="98"/>
        <end position="281"/>
    </location>
</feature>
<proteinExistence type="predicted"/>
<keyword evidence="2" id="KW-0520">NAD</keyword>
<dbReference type="GO" id="GO:0051287">
    <property type="term" value="F:NAD binding"/>
    <property type="evidence" value="ECO:0007669"/>
    <property type="project" value="InterPro"/>
</dbReference>
<dbReference type="InterPro" id="IPR036291">
    <property type="entry name" value="NAD(P)-bd_dom_sf"/>
</dbReference>
<comment type="caution">
    <text evidence="4">The sequence shown here is derived from an EMBL/GenBank/DDBJ whole genome shotgun (WGS) entry which is preliminary data.</text>
</comment>
<evidence type="ECO:0000313" key="4">
    <source>
        <dbReference type="EMBL" id="KJL47266.1"/>
    </source>
</evidence>
<dbReference type="PANTHER" id="PTHR43333">
    <property type="entry name" value="2-HACID_DH_C DOMAIN-CONTAINING PROTEIN"/>
    <property type="match status" value="1"/>
</dbReference>
<sequence length="310" mass="32737">MKILIPNTIELKLETDAEVVVYDVRTPMPEQHRDAEVLVAWHNSAEQLADAARTMPALRLVQALASGADVVLNAGFGPDVRICSGRSLHDGPVAEHALALILSAVRRLDRLQGAQHAHRWDAEFIADQAATATRDLYTLAGATVTIWGFGSIAARLAPLLQLLGAEVHGIARFAGERAGVPVVAKRDAGALLGRTDVLVSLLPATADTAEVFDSSVFASVKPGAVFVNVGRGATVDEGALIAALESGRIRAAAIDVTQTEPLPADSPLWDAPNLVITPHVAGNRPVGSSALIDENVRRLLAGEELVNRVR</sequence>
<dbReference type="PANTHER" id="PTHR43333:SF1">
    <property type="entry name" value="D-ISOMER SPECIFIC 2-HYDROXYACID DEHYDROGENASE NAD-BINDING DOMAIN-CONTAINING PROTEIN"/>
    <property type="match status" value="1"/>
</dbReference>
<dbReference type="PATRIC" id="fig|273678.4.peg.2059"/>
<evidence type="ECO:0000313" key="5">
    <source>
        <dbReference type="Proteomes" id="UP000033900"/>
    </source>
</evidence>
<evidence type="ECO:0000256" key="1">
    <source>
        <dbReference type="ARBA" id="ARBA00023002"/>
    </source>
</evidence>
<keyword evidence="1 4" id="KW-0560">Oxidoreductase</keyword>
<dbReference type="STRING" id="273678.RS84_02056"/>
<dbReference type="OrthoDB" id="4324715at2"/>